<dbReference type="SUPFAM" id="SSF52540">
    <property type="entry name" value="P-loop containing nucleoside triphosphate hydrolases"/>
    <property type="match status" value="1"/>
</dbReference>
<sequence>MSTTPRPRPEAYVENDRSLDTLIRAITLSRHQFALILVRCNYTKLRDHLMQQFKKNCPFPIREYTLPESAKTLYTSIRTEMKDDGQTCGAAAEAGAQEEFAQSLEVQSAANANTTPDSRLQTSDNPFPRCQPPNALMVYGLESVTAIDQVLLATNLVREELRKKFPFPLVLWINDRILAKLDRLAPDLKSWAGNTVISFDVAAEDVVEGLRQHTDRLFASILDAGDEQFLPNWALLQPGNTGTWGTNSLRRTELEFALDRVLTSGQTFDPALQASLDFLLGQDAHAQGELETARLCYEHSLKFWREESKRQQAQKLSESFVLLPSARERSACVLVYLGLWWRSQAMQQRTAYANACQQARNYFRRGLEVFEQANRQDLVARFIIPQAETLQKLQQWHELEMMAKKALVLHKLYADPVRQARDHGFLAEVALARSDWAEAKQQAETALQILATTAATIEQVADPPPNPHLEFSLEMARRYHQGWYLLLLGRAAANLGQIEAAIDHLEAAQNQTYPLDDPQLYINILRHLRELYFQQGRYLEAFYTKQTRRSLEHQYGFRAFVGALRLEPQQPLPALLPGQPLPESPLALEIKASGRQQDVDRLVARMGRNDFKLTVIHGPSGVGKSSIVNAGLVPALKERAIGDRLALPILLDVYTDWQATLEAKLAIALRWQEADGRRQETEDNTTQALPHPSSPLPSLVAQLRQATSLNRLPVLIFDQFEEFFFVHETVQQRRPFYEFLRDCLHLDFVKVVLTLREDYLHHLLEFHRYASRDGINLDSITDILGKDVRYALNDFSPEDARSIIKSLTNRAQFYLDEALVEALVHDLAGEDGAVRAIELQAVGAQLQAEGITTLADYRQKGPKAKLVARSLDNVVEDCGTENEVAARNVLFLLTNENGTRPLKSREDLETDLVDLGLTAEINKLDLVLDVLVGSGLLFLVPENPANRYQLVHDYLVSFIRQQQAETVANLELHDRSDDASEPEQSRKRLISLQEQNMFPKDSLDPTRFTRRSLKPLLLLFLMTLLAAMLAVSLKPHSSTYQPQKATAIASHTVAKP</sequence>
<evidence type="ECO:0000313" key="3">
    <source>
        <dbReference type="EMBL" id="MEP1057269.1"/>
    </source>
</evidence>
<name>A0ABV0KG06_9CYAN</name>
<dbReference type="Gene3D" id="1.25.40.10">
    <property type="entry name" value="Tetratricopeptide repeat domain"/>
    <property type="match status" value="1"/>
</dbReference>
<dbReference type="EMBL" id="JAMPLM010000001">
    <property type="protein sequence ID" value="MEP1057269.1"/>
    <property type="molecule type" value="Genomic_DNA"/>
</dbReference>
<protein>
    <submittedName>
        <fullName evidence="3">ATP-binding protein</fullName>
    </submittedName>
</protein>
<keyword evidence="1" id="KW-0472">Membrane</keyword>
<dbReference type="InterPro" id="IPR049052">
    <property type="entry name" value="nSTAND1"/>
</dbReference>
<dbReference type="GO" id="GO:0005524">
    <property type="term" value="F:ATP binding"/>
    <property type="evidence" value="ECO:0007669"/>
    <property type="project" value="UniProtKB-KW"/>
</dbReference>
<dbReference type="InterPro" id="IPR011990">
    <property type="entry name" value="TPR-like_helical_dom_sf"/>
</dbReference>
<dbReference type="Proteomes" id="UP001476950">
    <property type="component" value="Unassembled WGS sequence"/>
</dbReference>
<keyword evidence="1" id="KW-1133">Transmembrane helix</keyword>
<organism evidence="3 4">
    <name type="scientific">Stenomitos frigidus AS-A4</name>
    <dbReference type="NCBI Taxonomy" id="2933935"/>
    <lineage>
        <taxon>Bacteria</taxon>
        <taxon>Bacillati</taxon>
        <taxon>Cyanobacteriota</taxon>
        <taxon>Cyanophyceae</taxon>
        <taxon>Leptolyngbyales</taxon>
        <taxon>Leptolyngbyaceae</taxon>
        <taxon>Stenomitos</taxon>
    </lineage>
</organism>
<evidence type="ECO:0000259" key="2">
    <source>
        <dbReference type="Pfam" id="PF20703"/>
    </source>
</evidence>
<dbReference type="SUPFAM" id="SSF48452">
    <property type="entry name" value="TPR-like"/>
    <property type="match status" value="1"/>
</dbReference>
<keyword evidence="3" id="KW-0547">Nucleotide-binding</keyword>
<comment type="caution">
    <text evidence="3">The sequence shown here is derived from an EMBL/GenBank/DDBJ whole genome shotgun (WGS) entry which is preliminary data.</text>
</comment>
<reference evidence="3 4" key="1">
    <citation type="submission" date="2022-04" db="EMBL/GenBank/DDBJ databases">
        <title>Positive selection, recombination, and allopatry shape intraspecific diversity of widespread and dominant cyanobacteria.</title>
        <authorList>
            <person name="Wei J."/>
            <person name="Shu W."/>
            <person name="Hu C."/>
        </authorList>
    </citation>
    <scope>NUCLEOTIDE SEQUENCE [LARGE SCALE GENOMIC DNA]</scope>
    <source>
        <strain evidence="3 4">AS-A4</strain>
    </source>
</reference>
<dbReference type="InterPro" id="IPR027417">
    <property type="entry name" value="P-loop_NTPase"/>
</dbReference>
<keyword evidence="4" id="KW-1185">Reference proteome</keyword>
<keyword evidence="1" id="KW-0812">Transmembrane</keyword>
<gene>
    <name evidence="3" type="ORF">NDI38_02395</name>
</gene>
<evidence type="ECO:0000313" key="4">
    <source>
        <dbReference type="Proteomes" id="UP001476950"/>
    </source>
</evidence>
<proteinExistence type="predicted"/>
<accession>A0ABV0KG06</accession>
<feature type="domain" description="Novel STAND NTPase 1" evidence="2">
    <location>
        <begin position="594"/>
        <end position="957"/>
    </location>
</feature>
<feature type="transmembrane region" description="Helical" evidence="1">
    <location>
        <begin position="1016"/>
        <end position="1033"/>
    </location>
</feature>
<keyword evidence="3" id="KW-0067">ATP-binding</keyword>
<dbReference type="RefSeq" id="WP_190454282.1">
    <property type="nucleotide sequence ID" value="NZ_JAMPLM010000001.1"/>
</dbReference>
<evidence type="ECO:0000256" key="1">
    <source>
        <dbReference type="SAM" id="Phobius"/>
    </source>
</evidence>
<dbReference type="Pfam" id="PF20703">
    <property type="entry name" value="nSTAND1"/>
    <property type="match status" value="1"/>
</dbReference>